<dbReference type="GO" id="GO:0046872">
    <property type="term" value="F:metal ion binding"/>
    <property type="evidence" value="ECO:0007669"/>
    <property type="project" value="UniProtKB-KW"/>
</dbReference>
<dbReference type="InterPro" id="IPR001667">
    <property type="entry name" value="DDH_dom"/>
</dbReference>
<dbReference type="GO" id="GO:0016787">
    <property type="term" value="F:hydrolase activity"/>
    <property type="evidence" value="ECO:0007669"/>
    <property type="project" value="UniProtKB-UniRule"/>
</dbReference>
<keyword evidence="5 6" id="KW-0472">Membrane</keyword>
<comment type="subcellular location">
    <subcellularLocation>
        <location evidence="1">Cell membrane</location>
        <topology evidence="1">Multi-pass membrane protein</topology>
    </subcellularLocation>
</comment>
<dbReference type="Gene3D" id="3.10.310.30">
    <property type="match status" value="1"/>
</dbReference>
<dbReference type="STRING" id="426703.SAMN04488100_10597"/>
<dbReference type="InterPro" id="IPR038763">
    <property type="entry name" value="DHH_sf"/>
</dbReference>
<dbReference type="PANTHER" id="PTHR47618">
    <property type="entry name" value="BIFUNCTIONAL OLIGORIBONUCLEASE AND PAP PHOSPHATASE NRNA"/>
    <property type="match status" value="1"/>
</dbReference>
<dbReference type="Pfam" id="PF02272">
    <property type="entry name" value="DHHA1"/>
    <property type="match status" value="1"/>
</dbReference>
<comment type="function">
    <text evidence="6">Has phosphodiesterase (PDE) activity against cyclic-di-AMP (c-di-AMP).</text>
</comment>
<dbReference type="SUPFAM" id="SSF64182">
    <property type="entry name" value="DHH phosphoesterases"/>
    <property type="match status" value="1"/>
</dbReference>
<feature type="binding site" evidence="7">
    <location>
        <position position="440"/>
    </location>
    <ligand>
        <name>Mn(2+)</name>
        <dbReference type="ChEBI" id="CHEBI:29035"/>
        <label>1</label>
    </ligand>
</feature>
<accession>A0A1H7RS00</accession>
<dbReference type="PANTHER" id="PTHR47618:SF2">
    <property type="entry name" value="CYCLIC-DI-AMP PHOSPHODIESTERASE GDPP"/>
    <property type="match status" value="1"/>
</dbReference>
<dbReference type="SMART" id="SM00267">
    <property type="entry name" value="GGDEF"/>
    <property type="match status" value="1"/>
</dbReference>
<evidence type="ECO:0000256" key="4">
    <source>
        <dbReference type="ARBA" id="ARBA00022989"/>
    </source>
</evidence>
<dbReference type="FunFam" id="3.90.1640.10:FF:000002">
    <property type="entry name" value="Cyclic-di-AMP phosphodiesterase"/>
    <property type="match status" value="1"/>
</dbReference>
<sequence length="673" mass="76676">MTMLRGENMNNKSQEENLPKLLNHPYLKRMLLFAVAVQFTMTVLSFFAYIWLGALMLVLFLITLVIIWRFSNEYNEELNNYILNLSYRIKRGQQEALIKMPMGIILLNEENQIEWINPYMQLQLPSDQQLLGEPIREVNKDLSDYFDNDKREDFNLVEWNEKIYKVSLQKDINALYLLDITEYASITEEYEKTRPVVGWLFLDNYDEITQGLDDRGVSGFDSLLTTYFSNWGKQHGIFYKRISDDRYFLLLDREELERLENDKFNIIDSIRDRTSKRNLPLTISIGLSYGDASFDKLADLAQNNLDLALGRGGDQAIVKAIDEEPRYYGGKTNPMEKRTRVRSRMISQAMQKLMNDSDTIYVMGHKNPDMDSVGSSLGIARIAMMLKKEVHVVIDEDDVNKDVAKLLQEIKKHKQVNSNLISSAEAERMINANDLVILVDHHKPVLSIAPNLLRKTKRNMVIDHHRRGEEFTENPLLVYIEPYASSTAELITELFEYVSTDGEPINRIEATAMLGGIVVDTNNFSLRTGSRTFDAASYLQSVGANSTMIQRLLKEDPESYLRRSRLIETLDYVIDGVAIAYGADDEIYPSVTAAQTADTMLSMSGVEAAFVITRRSEETVGISARSLGKINVQAIMEKMGGGGHLSNAATQIDGQSISEIIEELKEVIHSQLD</sequence>
<keyword evidence="7" id="KW-0479">Metal-binding</keyword>
<dbReference type="AlphaFoldDB" id="A0A1H7RS00"/>
<evidence type="ECO:0000256" key="6">
    <source>
        <dbReference type="PIRNR" id="PIRNR026583"/>
    </source>
</evidence>
<dbReference type="InterPro" id="IPR051319">
    <property type="entry name" value="Oligoribo/pAp-PDE_c-di-AMP_PDE"/>
</dbReference>
<evidence type="ECO:0000313" key="10">
    <source>
        <dbReference type="EMBL" id="SEL62955.1"/>
    </source>
</evidence>
<keyword evidence="2 6" id="KW-1003">Cell membrane</keyword>
<dbReference type="InterPro" id="IPR003156">
    <property type="entry name" value="DHHA1_dom"/>
</dbReference>
<gene>
    <name evidence="10" type="ORF">SAMN04488100_10597</name>
</gene>
<organism evidence="10 11">
    <name type="scientific">Alkalibacterium putridalgicola</name>
    <dbReference type="NCBI Taxonomy" id="426703"/>
    <lineage>
        <taxon>Bacteria</taxon>
        <taxon>Bacillati</taxon>
        <taxon>Bacillota</taxon>
        <taxon>Bacilli</taxon>
        <taxon>Lactobacillales</taxon>
        <taxon>Carnobacteriaceae</taxon>
        <taxon>Alkalibacterium</taxon>
    </lineage>
</organism>
<evidence type="ECO:0000259" key="9">
    <source>
        <dbReference type="PROSITE" id="PS50887"/>
    </source>
</evidence>
<keyword evidence="3 8" id="KW-0812">Transmembrane</keyword>
<keyword evidence="6" id="KW-0378">Hydrolase</keyword>
<dbReference type="EMBL" id="FOBL01000005">
    <property type="protein sequence ID" value="SEL62955.1"/>
    <property type="molecule type" value="Genomic_DNA"/>
</dbReference>
<feature type="transmembrane region" description="Helical" evidence="8">
    <location>
        <begin position="54"/>
        <end position="71"/>
    </location>
</feature>
<comment type="similarity">
    <text evidence="6">Belongs to the GdpP/PdeA phosphodiesterase family.</text>
</comment>
<dbReference type="GO" id="GO:0005886">
    <property type="term" value="C:plasma membrane"/>
    <property type="evidence" value="ECO:0007669"/>
    <property type="project" value="UniProtKB-SubCell"/>
</dbReference>
<feature type="binding site" evidence="7">
    <location>
        <position position="371"/>
    </location>
    <ligand>
        <name>Mn(2+)</name>
        <dbReference type="ChEBI" id="CHEBI:29035"/>
        <label>2</label>
    </ligand>
</feature>
<name>A0A1H7RS00_9LACT</name>
<feature type="binding site" evidence="7">
    <location>
        <position position="520"/>
    </location>
    <ligand>
        <name>Mn(2+)</name>
        <dbReference type="ChEBI" id="CHEBI:29035"/>
        <label>2</label>
    </ligand>
</feature>
<evidence type="ECO:0000256" key="8">
    <source>
        <dbReference type="SAM" id="Phobius"/>
    </source>
</evidence>
<dbReference type="Gene3D" id="3.30.450.20">
    <property type="entry name" value="PAS domain"/>
    <property type="match status" value="1"/>
</dbReference>
<dbReference type="GO" id="GO:0003676">
    <property type="term" value="F:nucleic acid binding"/>
    <property type="evidence" value="ECO:0007669"/>
    <property type="project" value="UniProtKB-UniRule"/>
</dbReference>
<reference evidence="10 11" key="1">
    <citation type="submission" date="2016-10" db="EMBL/GenBank/DDBJ databases">
        <authorList>
            <person name="de Groot N.N."/>
        </authorList>
    </citation>
    <scope>NUCLEOTIDE SEQUENCE [LARGE SCALE GENOMIC DNA]</scope>
    <source>
        <strain evidence="10 11">DSM 19182</strain>
    </source>
</reference>
<comment type="cofactor">
    <cofactor evidence="7">
        <name>Mn(2+)</name>
        <dbReference type="ChEBI" id="CHEBI:29035"/>
    </cofactor>
    <text evidence="7">For phosphodiesterase activity, probably binds 2 Mn(2+) per subunit.</text>
</comment>
<evidence type="ECO:0000313" key="11">
    <source>
        <dbReference type="Proteomes" id="UP000198548"/>
    </source>
</evidence>
<keyword evidence="4 8" id="KW-1133">Transmembrane helix</keyword>
<feature type="binding site" evidence="7">
    <location>
        <position position="365"/>
    </location>
    <ligand>
        <name>Mn(2+)</name>
        <dbReference type="ChEBI" id="CHEBI:29035"/>
        <label>1</label>
    </ligand>
</feature>
<feature type="domain" description="GGDEF" evidence="9">
    <location>
        <begin position="171"/>
        <end position="321"/>
    </location>
</feature>
<feature type="binding site" evidence="7">
    <location>
        <position position="440"/>
    </location>
    <ligand>
        <name>Mn(2+)</name>
        <dbReference type="ChEBI" id="CHEBI:29035"/>
        <label>2</label>
    </ligand>
</feature>
<dbReference type="Pfam" id="PF21370">
    <property type="entry name" value="PAS_GdpP"/>
    <property type="match status" value="1"/>
</dbReference>
<feature type="binding site" evidence="7">
    <location>
        <position position="464"/>
    </location>
    <ligand>
        <name>Mn(2+)</name>
        <dbReference type="ChEBI" id="CHEBI:29035"/>
        <label>2</label>
    </ligand>
</feature>
<dbReference type="InterPro" id="IPR000160">
    <property type="entry name" value="GGDEF_dom"/>
</dbReference>
<dbReference type="Proteomes" id="UP000198548">
    <property type="component" value="Unassembled WGS sequence"/>
</dbReference>
<dbReference type="Pfam" id="PF24898">
    <property type="entry name" value="GGDEF_GdpP"/>
    <property type="match status" value="1"/>
</dbReference>
<dbReference type="PROSITE" id="PS50887">
    <property type="entry name" value="GGDEF"/>
    <property type="match status" value="1"/>
</dbReference>
<evidence type="ECO:0000256" key="1">
    <source>
        <dbReference type="ARBA" id="ARBA00004651"/>
    </source>
</evidence>
<evidence type="ECO:0000256" key="2">
    <source>
        <dbReference type="ARBA" id="ARBA00022475"/>
    </source>
</evidence>
<evidence type="ECO:0000256" key="5">
    <source>
        <dbReference type="ARBA" id="ARBA00023136"/>
    </source>
</evidence>
<feature type="binding site" evidence="7">
    <location>
        <position position="369"/>
    </location>
    <ligand>
        <name>Mn(2+)</name>
        <dbReference type="ChEBI" id="CHEBI:29035"/>
        <label>1</label>
    </ligand>
</feature>
<protein>
    <recommendedName>
        <fullName evidence="6">Cyclic-di-AMP phosphodiesterase</fullName>
        <ecNumber evidence="6">3.1.4.-</ecNumber>
    </recommendedName>
</protein>
<evidence type="ECO:0000256" key="7">
    <source>
        <dbReference type="PIRSR" id="PIRSR026583-50"/>
    </source>
</evidence>
<evidence type="ECO:0000256" key="3">
    <source>
        <dbReference type="ARBA" id="ARBA00022692"/>
    </source>
</evidence>
<keyword evidence="7" id="KW-0464">Manganese</keyword>
<proteinExistence type="inferred from homology"/>
<comment type="catalytic activity">
    <reaction evidence="6">
        <text>3',3'-c-di-AMP + H2O = 5'-O-phosphonoadenylyl-(3'-&gt;5')-adenosine + H(+)</text>
        <dbReference type="Rhea" id="RHEA:54420"/>
        <dbReference type="ChEBI" id="CHEBI:15377"/>
        <dbReference type="ChEBI" id="CHEBI:15378"/>
        <dbReference type="ChEBI" id="CHEBI:71500"/>
        <dbReference type="ChEBI" id="CHEBI:138171"/>
    </reaction>
</comment>
<dbReference type="EC" id="3.1.4.-" evidence="6"/>
<dbReference type="InterPro" id="IPR014528">
    <property type="entry name" value="GdpP/PdeA"/>
</dbReference>
<dbReference type="PIRSF" id="PIRSF026583">
    <property type="entry name" value="YybT"/>
    <property type="match status" value="1"/>
</dbReference>
<dbReference type="Gene3D" id="3.90.1640.10">
    <property type="entry name" value="inorganic pyrophosphatase (n-terminal core)"/>
    <property type="match status" value="1"/>
</dbReference>
<dbReference type="InterPro" id="IPR049553">
    <property type="entry name" value="GdpP-like_PAS"/>
</dbReference>
<dbReference type="Pfam" id="PF01368">
    <property type="entry name" value="DHH"/>
    <property type="match status" value="1"/>
</dbReference>
<dbReference type="GO" id="GO:0106409">
    <property type="term" value="F:cyclic-di-AMP phosphodiesterase activity"/>
    <property type="evidence" value="ECO:0007669"/>
    <property type="project" value="RHEA"/>
</dbReference>